<comment type="caution">
    <text evidence="9">The sequence shown here is derived from an EMBL/GenBank/DDBJ whole genome shotgun (WGS) entry which is preliminary data.</text>
</comment>
<comment type="similarity">
    <text evidence="1">Belongs to the peptidase C40 family.</text>
</comment>
<protein>
    <submittedName>
        <fullName evidence="9">NlpC/P60 family protein</fullName>
    </submittedName>
</protein>
<dbReference type="Gene3D" id="3.90.1720.10">
    <property type="entry name" value="endopeptidase domain like (from Nostoc punctiforme)"/>
    <property type="match status" value="1"/>
</dbReference>
<feature type="compositionally biased region" description="Acidic residues" evidence="6">
    <location>
        <begin position="397"/>
        <end position="409"/>
    </location>
</feature>
<dbReference type="SUPFAM" id="SSF54001">
    <property type="entry name" value="Cysteine proteinases"/>
    <property type="match status" value="1"/>
</dbReference>
<gene>
    <name evidence="9" type="ORF">QEZ40_004929</name>
</gene>
<feature type="signal peptide" evidence="7">
    <location>
        <begin position="1"/>
        <end position="26"/>
    </location>
</feature>
<evidence type="ECO:0000256" key="7">
    <source>
        <dbReference type="SAM" id="SignalP"/>
    </source>
</evidence>
<evidence type="ECO:0000256" key="1">
    <source>
        <dbReference type="ARBA" id="ARBA00007074"/>
    </source>
</evidence>
<keyword evidence="2" id="KW-0645">Protease</keyword>
<dbReference type="InterPro" id="IPR051794">
    <property type="entry name" value="PG_Endopeptidase_C40"/>
</dbReference>
<sequence>MTKRLLRIACLAAVFVAAGPPAGVHAEPAPRPGPAVADGPLPEARAAAAPAATPARGVGELLTRLRGLYQQAEEASEAYNAAEAALKARRADEERLNTELGRARSALASERATAGRLAREQYQGARGGSLSPYLRLLLSGDPQQAVDQRRLAAREGARRAGVVARLERDRKQAGALAGAARKALDEQQALAARQKEAQAEVTGRLKEVERLLAALTPEELAGLGAHEAAVTAGAQRTLVDSGRLPARTTTPTAAGGAALRYAAAQIGKPYVWGAEGPGSFDCSGLTSRAWEHAGRSIPRTSQEQWARLTRVPLDRLRPGDLVVYFPKATHVALYVGDGKVIQAPRPGATVKVSPIAANPLLGAVRPDPEGTPLAEFTPPPLPGAAAAGDDAGYSSEEAPDDAEADEETDAAASASQSAVSSGS</sequence>
<reference evidence="9 10" key="1">
    <citation type="submission" date="2023-05" db="EMBL/GenBank/DDBJ databases">
        <title>Sequencing and Assembly of Streptomyces sp. NP73.</title>
        <authorList>
            <person name="Konwar A.N."/>
            <person name="Saikia K."/>
            <person name="Thakur D."/>
        </authorList>
    </citation>
    <scope>NUCLEOTIDE SEQUENCE [LARGE SCALE GENOMIC DNA]</scope>
    <source>
        <strain evidence="9 10">NP73</strain>
    </source>
</reference>
<evidence type="ECO:0000256" key="5">
    <source>
        <dbReference type="SAM" id="Coils"/>
    </source>
</evidence>
<feature type="chain" id="PRO_5045880336" evidence="7">
    <location>
        <begin position="27"/>
        <end position="423"/>
    </location>
</feature>
<dbReference type="PROSITE" id="PS51935">
    <property type="entry name" value="NLPC_P60"/>
    <property type="match status" value="1"/>
</dbReference>
<keyword evidence="10" id="KW-1185">Reference proteome</keyword>
<feature type="compositionally biased region" description="Low complexity" evidence="6">
    <location>
        <begin position="410"/>
        <end position="423"/>
    </location>
</feature>
<feature type="region of interest" description="Disordered" evidence="6">
    <location>
        <begin position="363"/>
        <end position="423"/>
    </location>
</feature>
<evidence type="ECO:0000256" key="4">
    <source>
        <dbReference type="ARBA" id="ARBA00022807"/>
    </source>
</evidence>
<proteinExistence type="inferred from homology"/>
<keyword evidence="3" id="KW-0378">Hydrolase</keyword>
<feature type="compositionally biased region" description="Low complexity" evidence="6">
    <location>
        <begin position="383"/>
        <end position="396"/>
    </location>
</feature>
<evidence type="ECO:0000313" key="9">
    <source>
        <dbReference type="EMBL" id="MDK9499505.1"/>
    </source>
</evidence>
<feature type="coiled-coil region" evidence="5">
    <location>
        <begin position="65"/>
        <end position="92"/>
    </location>
</feature>
<keyword evidence="7" id="KW-0732">Signal</keyword>
<evidence type="ECO:0000313" key="10">
    <source>
        <dbReference type="Proteomes" id="UP001223390"/>
    </source>
</evidence>
<keyword evidence="4" id="KW-0788">Thiol protease</keyword>
<keyword evidence="5" id="KW-0175">Coiled coil</keyword>
<dbReference type="EMBL" id="JASITI010000045">
    <property type="protein sequence ID" value="MDK9499505.1"/>
    <property type="molecule type" value="Genomic_DNA"/>
</dbReference>
<dbReference type="RefSeq" id="WP_285345377.1">
    <property type="nucleotide sequence ID" value="NZ_JASITI010000045.1"/>
</dbReference>
<feature type="region of interest" description="Disordered" evidence="6">
    <location>
        <begin position="21"/>
        <end position="41"/>
    </location>
</feature>
<dbReference type="Proteomes" id="UP001223390">
    <property type="component" value="Unassembled WGS sequence"/>
</dbReference>
<dbReference type="InterPro" id="IPR038765">
    <property type="entry name" value="Papain-like_cys_pep_sf"/>
</dbReference>
<evidence type="ECO:0000259" key="8">
    <source>
        <dbReference type="PROSITE" id="PS51935"/>
    </source>
</evidence>
<evidence type="ECO:0000256" key="2">
    <source>
        <dbReference type="ARBA" id="ARBA00022670"/>
    </source>
</evidence>
<dbReference type="PANTHER" id="PTHR47359:SF3">
    <property type="entry name" value="NLP_P60 DOMAIN-CONTAINING PROTEIN-RELATED"/>
    <property type="match status" value="1"/>
</dbReference>
<accession>A0ABT7H0V1</accession>
<evidence type="ECO:0000256" key="6">
    <source>
        <dbReference type="SAM" id="MobiDB-lite"/>
    </source>
</evidence>
<evidence type="ECO:0000256" key="3">
    <source>
        <dbReference type="ARBA" id="ARBA00022801"/>
    </source>
</evidence>
<dbReference type="PANTHER" id="PTHR47359">
    <property type="entry name" value="PEPTIDOGLYCAN DL-ENDOPEPTIDASE CWLO"/>
    <property type="match status" value="1"/>
</dbReference>
<dbReference type="Pfam" id="PF00877">
    <property type="entry name" value="NLPC_P60"/>
    <property type="match status" value="1"/>
</dbReference>
<dbReference type="InterPro" id="IPR000064">
    <property type="entry name" value="NLP_P60_dom"/>
</dbReference>
<name>A0ABT7H0V1_9ACTN</name>
<feature type="domain" description="NlpC/P60" evidence="8">
    <location>
        <begin position="252"/>
        <end position="373"/>
    </location>
</feature>
<organism evidence="9 10">
    <name type="scientific">Streptomyces katrae</name>
    <dbReference type="NCBI Taxonomy" id="68223"/>
    <lineage>
        <taxon>Bacteria</taxon>
        <taxon>Bacillati</taxon>
        <taxon>Actinomycetota</taxon>
        <taxon>Actinomycetes</taxon>
        <taxon>Kitasatosporales</taxon>
        <taxon>Streptomycetaceae</taxon>
        <taxon>Streptomyces</taxon>
    </lineage>
</organism>